<evidence type="ECO:0000313" key="1">
    <source>
        <dbReference type="EMBL" id="MQX37906.1"/>
    </source>
</evidence>
<evidence type="ECO:0000313" key="2">
    <source>
        <dbReference type="Proteomes" id="UP000434582"/>
    </source>
</evidence>
<accession>A0A7X1ZHV0</accession>
<proteinExistence type="predicted"/>
<dbReference type="Proteomes" id="UP000434582">
    <property type="component" value="Unassembled WGS sequence"/>
</dbReference>
<dbReference type="InterPro" id="IPR018759">
    <property type="entry name" value="BBP2_2"/>
</dbReference>
<dbReference type="Gene3D" id="2.40.160.60">
    <property type="entry name" value="Outer membrane protein transport protein (OMPP1/FadL/TodX)"/>
    <property type="match status" value="1"/>
</dbReference>
<name>A0A7X1ZHV0_9PROT</name>
<organism evidence="1 2">
    <name type="scientific">Roseospira navarrensis</name>
    <dbReference type="NCBI Taxonomy" id="140058"/>
    <lineage>
        <taxon>Bacteria</taxon>
        <taxon>Pseudomonadati</taxon>
        <taxon>Pseudomonadota</taxon>
        <taxon>Alphaproteobacteria</taxon>
        <taxon>Rhodospirillales</taxon>
        <taxon>Rhodospirillaceae</taxon>
        <taxon>Roseospira</taxon>
    </lineage>
</organism>
<reference evidence="1 2" key="1">
    <citation type="submission" date="2019-10" db="EMBL/GenBank/DDBJ databases">
        <title>Draft whole-genome sequence of the purple nonsulfur photosynthetic bacterium Roseospira navarrensis DSM 15114.</title>
        <authorList>
            <person name="Kyndt J.A."/>
            <person name="Meyer T.E."/>
        </authorList>
    </citation>
    <scope>NUCLEOTIDE SEQUENCE [LARGE SCALE GENOMIC DNA]</scope>
    <source>
        <strain evidence="1 2">DSM 15114</strain>
    </source>
</reference>
<protein>
    <submittedName>
        <fullName evidence="1">Outer membrane beta-barrel protein</fullName>
    </submittedName>
</protein>
<dbReference type="AlphaFoldDB" id="A0A7X1ZHV0"/>
<keyword evidence="2" id="KW-1185">Reference proteome</keyword>
<sequence length="502" mass="54611">MAPGGKGRRSRRSVGRVGGVALLVGVLAASGPAIGQSLDRITDRGLDRGRDRALERYRLDRAVDRGRSQGIVVERYSVSPAWTPDDNRYGGRPAGANALLRVGGKDLEVDFTRSVGQRDRPEGVNPQGGRLGSFRVFPRLSIGGAYDSNVYAVEDDPDGDFVATIEPSVTLRSDWKVHALNLGARGNFGRYADLTAQNYADYGFEADGVIEVQRGTEILASAAFDHGHIGRGSPDDVNASESPRTFDRSTAYLALSRSLGIYAATADVSATWMDFNDGETVAGANINHDDDDHVVVSPGLRVGYSQAEGDEIYVRARYVDSEFFDPTADGGPDRDNWGFDVIVGAVKTFDAVWRGEVFIGYAPRYFEDDRLEPIQGIDGLVGGLNVVWNPTARTSVLGNILQSTGPTVSGDISGIASTIVNLGIEHEVSRAVIVNGNVQYIYDDFVKSDREDDTFQFRLGADYTMNRYITFDLGYNFTSRDSNQPGSDYDRHKAGIGITLRY</sequence>
<dbReference type="Pfam" id="PF10082">
    <property type="entry name" value="BBP2_2"/>
    <property type="match status" value="1"/>
</dbReference>
<dbReference type="EMBL" id="WIVE01000060">
    <property type="protein sequence ID" value="MQX37906.1"/>
    <property type="molecule type" value="Genomic_DNA"/>
</dbReference>
<dbReference type="OrthoDB" id="7398962at2"/>
<gene>
    <name evidence="1" type="ORF">GHC57_15400</name>
</gene>
<comment type="caution">
    <text evidence="1">The sequence shown here is derived from an EMBL/GenBank/DDBJ whole genome shotgun (WGS) entry which is preliminary data.</text>
</comment>
<dbReference type="SUPFAM" id="SSF56935">
    <property type="entry name" value="Porins"/>
    <property type="match status" value="1"/>
</dbReference>